<organism evidence="2 3">
    <name type="scientific">Gymnopilus dilepis</name>
    <dbReference type="NCBI Taxonomy" id="231916"/>
    <lineage>
        <taxon>Eukaryota</taxon>
        <taxon>Fungi</taxon>
        <taxon>Dikarya</taxon>
        <taxon>Basidiomycota</taxon>
        <taxon>Agaricomycotina</taxon>
        <taxon>Agaricomycetes</taxon>
        <taxon>Agaricomycetidae</taxon>
        <taxon>Agaricales</taxon>
        <taxon>Agaricineae</taxon>
        <taxon>Hymenogastraceae</taxon>
        <taxon>Gymnopilus</taxon>
    </lineage>
</organism>
<keyword evidence="1" id="KW-0732">Signal</keyword>
<dbReference type="InParanoid" id="A0A409WA22"/>
<sequence>MKIFFVFFALFISLSVSAPIPAGLWSEEVELATRNKHMAQAVAIALRIRKAFRPKPHESVFWSGTKPEKNGQMVSVMGDAKKFALAHNKKILTQALSRHGIRIPAPQGNPLSSRLWNFASKAWALKAMGVVHAVLGSKRRPGNVYDNIEKPTLLKNGKVSKLIEHNAATGEEATVK</sequence>
<evidence type="ECO:0000313" key="2">
    <source>
        <dbReference type="EMBL" id="PPQ75345.1"/>
    </source>
</evidence>
<keyword evidence="3" id="KW-1185">Reference proteome</keyword>
<dbReference type="Proteomes" id="UP000284706">
    <property type="component" value="Unassembled WGS sequence"/>
</dbReference>
<dbReference type="OrthoDB" id="2909885at2759"/>
<gene>
    <name evidence="2" type="ORF">CVT26_015151</name>
</gene>
<reference evidence="2 3" key="1">
    <citation type="journal article" date="2018" name="Evol. Lett.">
        <title>Horizontal gene cluster transfer increased hallucinogenic mushroom diversity.</title>
        <authorList>
            <person name="Reynolds H.T."/>
            <person name="Vijayakumar V."/>
            <person name="Gluck-Thaler E."/>
            <person name="Korotkin H.B."/>
            <person name="Matheny P.B."/>
            <person name="Slot J.C."/>
        </authorList>
    </citation>
    <scope>NUCLEOTIDE SEQUENCE [LARGE SCALE GENOMIC DNA]</scope>
    <source>
        <strain evidence="2 3">SRW20</strain>
    </source>
</reference>
<evidence type="ECO:0000313" key="3">
    <source>
        <dbReference type="Proteomes" id="UP000284706"/>
    </source>
</evidence>
<dbReference type="SUPFAM" id="SSF52309">
    <property type="entry name" value="N-(deoxy)ribosyltransferase-like"/>
    <property type="match status" value="1"/>
</dbReference>
<comment type="caution">
    <text evidence="2">The sequence shown here is derived from an EMBL/GenBank/DDBJ whole genome shotgun (WGS) entry which is preliminary data.</text>
</comment>
<dbReference type="EMBL" id="NHYE01005268">
    <property type="protein sequence ID" value="PPQ75345.1"/>
    <property type="molecule type" value="Genomic_DNA"/>
</dbReference>
<feature type="chain" id="PRO_5019108543" description="SCP domain-containing protein" evidence="1">
    <location>
        <begin position="18"/>
        <end position="176"/>
    </location>
</feature>
<evidence type="ECO:0008006" key="4">
    <source>
        <dbReference type="Google" id="ProtNLM"/>
    </source>
</evidence>
<dbReference type="AlphaFoldDB" id="A0A409WA22"/>
<feature type="signal peptide" evidence="1">
    <location>
        <begin position="1"/>
        <end position="17"/>
    </location>
</feature>
<protein>
    <recommendedName>
        <fullName evidence="4">SCP domain-containing protein</fullName>
    </recommendedName>
</protein>
<evidence type="ECO:0000256" key="1">
    <source>
        <dbReference type="SAM" id="SignalP"/>
    </source>
</evidence>
<accession>A0A409WA22</accession>
<name>A0A409WA22_9AGAR</name>
<proteinExistence type="predicted"/>